<dbReference type="EMBL" id="SNYR01000002">
    <property type="protein sequence ID" value="TDQ64521.1"/>
    <property type="molecule type" value="Genomic_DNA"/>
</dbReference>
<evidence type="ECO:0000313" key="1">
    <source>
        <dbReference type="EMBL" id="TDQ64521.1"/>
    </source>
</evidence>
<reference evidence="1 2" key="1">
    <citation type="submission" date="2019-03" db="EMBL/GenBank/DDBJ databases">
        <title>Genomic Encyclopedia of Type Strains, Phase III (KMG-III): the genomes of soil and plant-associated and newly described type strains.</title>
        <authorList>
            <person name="Whitman W."/>
        </authorList>
    </citation>
    <scope>NUCLEOTIDE SEQUENCE [LARGE SCALE GENOMIC DNA]</scope>
    <source>
        <strain evidence="1 2">CGMCC 1.7002</strain>
    </source>
</reference>
<accession>A0A4R6VW72</accession>
<dbReference type="Proteomes" id="UP000295391">
    <property type="component" value="Unassembled WGS sequence"/>
</dbReference>
<dbReference type="OrthoDB" id="4405067at2"/>
<name>A0A4R6VW72_9HYPH</name>
<organism evidence="1 2">
    <name type="scientific">Maritalea mobilis</name>
    <dbReference type="NCBI Taxonomy" id="483324"/>
    <lineage>
        <taxon>Bacteria</taxon>
        <taxon>Pseudomonadati</taxon>
        <taxon>Pseudomonadota</taxon>
        <taxon>Alphaproteobacteria</taxon>
        <taxon>Hyphomicrobiales</taxon>
        <taxon>Devosiaceae</taxon>
        <taxon>Maritalea</taxon>
    </lineage>
</organism>
<keyword evidence="2" id="KW-1185">Reference proteome</keyword>
<gene>
    <name evidence="1" type="ORF">ATL17_2541</name>
</gene>
<dbReference type="RefSeq" id="WP_133573113.1">
    <property type="nucleotide sequence ID" value="NZ_SNYR01000002.1"/>
</dbReference>
<dbReference type="AlphaFoldDB" id="A0A4R6VW72"/>
<evidence type="ECO:0008006" key="3">
    <source>
        <dbReference type="Google" id="ProtNLM"/>
    </source>
</evidence>
<evidence type="ECO:0000313" key="2">
    <source>
        <dbReference type="Proteomes" id="UP000295391"/>
    </source>
</evidence>
<comment type="caution">
    <text evidence="1">The sequence shown here is derived from an EMBL/GenBank/DDBJ whole genome shotgun (WGS) entry which is preliminary data.</text>
</comment>
<proteinExistence type="predicted"/>
<sequence>MVGELNSVFLPEDSNILRQPISPEIPRSDQFMAEFDQRGIFYSIFRDISGKRVWFLGPELMNLERSVLPMWVESVQSGVRTQIRFLKNDHVCVGYAELPRDEHELLIEIGEHNVLTKVGKNYSAQFKDSRIVYCINKDNDLRWVKDWAAFYVKEHGADTIVIFDNNSQTYTPLQLEAALKEVPEIKRSKVINWPFKFGTVDPVAQKLNKPAHNLFAQRVAHMELYLRYGMRAKSILNVDIDELVISAKRRSIFDVVQQRFLGCIKFDRYLVENAREHGTANDLQSFRDYYLRNKLHLGRQDKYKKWAIAPSRLRSLQKTPILWTHRIYGALNPYPTSKEFKCYHFAGITCDWRRQEDREVEREWQHSRSNQLEFDQNLHVKDEFLAEVLHDVFDEQTEEAVQ</sequence>
<protein>
    <recommendedName>
        <fullName evidence="3">Glycosyl transferase family 2</fullName>
    </recommendedName>
</protein>